<evidence type="ECO:0000313" key="2">
    <source>
        <dbReference type="EMBL" id="KAK0714956.1"/>
    </source>
</evidence>
<accession>A0AA40AFL8</accession>
<keyword evidence="3" id="KW-1185">Reference proteome</keyword>
<gene>
    <name evidence="2" type="ORF">B0H67DRAFT_579591</name>
</gene>
<evidence type="ECO:0000256" key="1">
    <source>
        <dbReference type="SAM" id="MobiDB-lite"/>
    </source>
</evidence>
<dbReference type="AlphaFoldDB" id="A0AA40AFL8"/>
<name>A0AA40AFL8_9PEZI</name>
<organism evidence="2 3">
    <name type="scientific">Lasiosphaeris hirsuta</name>
    <dbReference type="NCBI Taxonomy" id="260670"/>
    <lineage>
        <taxon>Eukaryota</taxon>
        <taxon>Fungi</taxon>
        <taxon>Dikarya</taxon>
        <taxon>Ascomycota</taxon>
        <taxon>Pezizomycotina</taxon>
        <taxon>Sordariomycetes</taxon>
        <taxon>Sordariomycetidae</taxon>
        <taxon>Sordariales</taxon>
        <taxon>Lasiosphaeriaceae</taxon>
        <taxon>Lasiosphaeris</taxon>
    </lineage>
</organism>
<dbReference type="Proteomes" id="UP001172102">
    <property type="component" value="Unassembled WGS sequence"/>
</dbReference>
<reference evidence="2" key="1">
    <citation type="submission" date="2023-06" db="EMBL/GenBank/DDBJ databases">
        <title>Genome-scale phylogeny and comparative genomics of the fungal order Sordariales.</title>
        <authorList>
            <consortium name="Lawrence Berkeley National Laboratory"/>
            <person name="Hensen N."/>
            <person name="Bonometti L."/>
            <person name="Westerberg I."/>
            <person name="Brannstrom I.O."/>
            <person name="Guillou S."/>
            <person name="Cros-Aarteil S."/>
            <person name="Calhoun S."/>
            <person name="Haridas S."/>
            <person name="Kuo A."/>
            <person name="Mondo S."/>
            <person name="Pangilinan J."/>
            <person name="Riley R."/>
            <person name="Labutti K."/>
            <person name="Andreopoulos B."/>
            <person name="Lipzen A."/>
            <person name="Chen C."/>
            <person name="Yanf M."/>
            <person name="Daum C."/>
            <person name="Ng V."/>
            <person name="Clum A."/>
            <person name="Steindorff A."/>
            <person name="Ohm R."/>
            <person name="Martin F."/>
            <person name="Silar P."/>
            <person name="Natvig D."/>
            <person name="Lalanne C."/>
            <person name="Gautier V."/>
            <person name="Ament-Velasquez S.L."/>
            <person name="Kruys A."/>
            <person name="Hutchinson M.I."/>
            <person name="Powell A.J."/>
            <person name="Barry K."/>
            <person name="Miller A.N."/>
            <person name="Grigoriev I.V."/>
            <person name="Debuchy R."/>
            <person name="Gladieux P."/>
            <person name="Thoren M.H."/>
            <person name="Johannesson H."/>
        </authorList>
    </citation>
    <scope>NUCLEOTIDE SEQUENCE</scope>
    <source>
        <strain evidence="2">SMH4607-1</strain>
    </source>
</reference>
<protein>
    <submittedName>
        <fullName evidence="2">Uncharacterized protein</fullName>
    </submittedName>
</protein>
<proteinExistence type="predicted"/>
<feature type="region of interest" description="Disordered" evidence="1">
    <location>
        <begin position="149"/>
        <end position="169"/>
    </location>
</feature>
<evidence type="ECO:0000313" key="3">
    <source>
        <dbReference type="Proteomes" id="UP001172102"/>
    </source>
</evidence>
<sequence>MELFSLCCQFFGLSVLTDSEVYRMRGNGVFGIRGRPDEVATRTAQHFLLSGSRRVWWVCATISFRPAPQQRILSAIPLRIAHVWVRHPATYRRDVGTYSGRSDPSTTITSQSILTSSFKHSTPRTRTTTMSGSPIGRCTLLPAKTPSRPGGLPCRLRKRHEVPTGHSWR</sequence>
<comment type="caution">
    <text evidence="2">The sequence shown here is derived from an EMBL/GenBank/DDBJ whole genome shotgun (WGS) entry which is preliminary data.</text>
</comment>
<dbReference type="EMBL" id="JAUKUA010000004">
    <property type="protein sequence ID" value="KAK0714956.1"/>
    <property type="molecule type" value="Genomic_DNA"/>
</dbReference>